<feature type="compositionally biased region" description="Basic and acidic residues" evidence="1">
    <location>
        <begin position="229"/>
        <end position="255"/>
    </location>
</feature>
<keyword evidence="2" id="KW-1133">Transmembrane helix</keyword>
<feature type="region of interest" description="Disordered" evidence="1">
    <location>
        <begin position="347"/>
        <end position="552"/>
    </location>
</feature>
<feature type="transmembrane region" description="Helical" evidence="2">
    <location>
        <begin position="674"/>
        <end position="691"/>
    </location>
</feature>
<feature type="compositionally biased region" description="Polar residues" evidence="1">
    <location>
        <begin position="452"/>
        <end position="462"/>
    </location>
</feature>
<feature type="transmembrane region" description="Helical" evidence="2">
    <location>
        <begin position="64"/>
        <end position="83"/>
    </location>
</feature>
<reference evidence="3" key="1">
    <citation type="submission" date="2014-11" db="EMBL/GenBank/DDBJ databases">
        <authorList>
            <person name="Otto D Thomas"/>
            <person name="Naeem Raeece"/>
        </authorList>
    </citation>
    <scope>NUCLEOTIDE SEQUENCE</scope>
</reference>
<feature type="transmembrane region" description="Helical" evidence="2">
    <location>
        <begin position="36"/>
        <end position="57"/>
    </location>
</feature>
<feature type="transmembrane region" description="Helical" evidence="2">
    <location>
        <begin position="132"/>
        <end position="158"/>
    </location>
</feature>
<feature type="compositionally biased region" description="Polar residues" evidence="1">
    <location>
        <begin position="313"/>
        <end position="323"/>
    </location>
</feature>
<feature type="region of interest" description="Disordered" evidence="1">
    <location>
        <begin position="202"/>
        <end position="221"/>
    </location>
</feature>
<gene>
    <name evidence="3" type="ORF">Cvel_23530</name>
</gene>
<accession>A0A0G4GVG8</accession>
<organism evidence="3">
    <name type="scientific">Chromera velia CCMP2878</name>
    <dbReference type="NCBI Taxonomy" id="1169474"/>
    <lineage>
        <taxon>Eukaryota</taxon>
        <taxon>Sar</taxon>
        <taxon>Alveolata</taxon>
        <taxon>Colpodellida</taxon>
        <taxon>Chromeraceae</taxon>
        <taxon>Chromera</taxon>
    </lineage>
</organism>
<proteinExistence type="predicted"/>
<dbReference type="EMBL" id="CDMZ01001586">
    <property type="protein sequence ID" value="CEM34807.1"/>
    <property type="molecule type" value="Genomic_DNA"/>
</dbReference>
<feature type="transmembrane region" description="Helical" evidence="2">
    <location>
        <begin position="99"/>
        <end position="120"/>
    </location>
</feature>
<dbReference type="AlphaFoldDB" id="A0A0G4GVG8"/>
<feature type="transmembrane region" description="Helical" evidence="2">
    <location>
        <begin position="711"/>
        <end position="729"/>
    </location>
</feature>
<feature type="compositionally biased region" description="Basic and acidic residues" evidence="1">
    <location>
        <begin position="502"/>
        <end position="521"/>
    </location>
</feature>
<dbReference type="VEuPathDB" id="CryptoDB:Cvel_23530"/>
<feature type="region of interest" description="Disordered" evidence="1">
    <location>
        <begin position="227"/>
        <end position="273"/>
    </location>
</feature>
<keyword evidence="2" id="KW-0812">Transmembrane</keyword>
<feature type="compositionally biased region" description="Basic and acidic residues" evidence="1">
    <location>
        <begin position="404"/>
        <end position="420"/>
    </location>
</feature>
<evidence type="ECO:0000256" key="1">
    <source>
        <dbReference type="SAM" id="MobiDB-lite"/>
    </source>
</evidence>
<feature type="compositionally biased region" description="Basic and acidic residues" evidence="1">
    <location>
        <begin position="466"/>
        <end position="482"/>
    </location>
</feature>
<evidence type="ECO:0000313" key="3">
    <source>
        <dbReference type="EMBL" id="CEM34807.1"/>
    </source>
</evidence>
<feature type="transmembrane region" description="Helical" evidence="2">
    <location>
        <begin position="164"/>
        <end position="186"/>
    </location>
</feature>
<sequence>MAFFFGYLPLFRFMISTLPGTWLPALLHEPMSWKTVSFPVGIGMLGPLLTLAVYALSGPVEAQTFTIGIPVFALQCLGVLFAFPDWRERIRSDAKWRKLWVWSTVTTLCAPALWLIAVLYTFSIVSALKGGVAVVAVIFTIGVMMLPEVVADMFMTVLFPRMDVWLFCVVLAVRMGFYLLVVCSCYRLDFRSAKRAALEVVKDEEAGREEGGEDERKERDLQGLEELEERMPTHPPMRGEDSIKNPKSEKEREEKSEDQEVPPDCPAASEEGQVDQMDDILEGVPCRSGSVSLSVVQAEAQEEINIDGPPEQSPQSNFPPNNGDNDRMSDCLDFISVSLLGATDVPEEGAKSVPVPFEYGGGSGAQSVGPPSVERTRQGDGGEEGNEGEQEGKERSGGVSSGHVQEERRKKEMLQLRKDTLQVFLGKDPEKLRQSRRQRAAKKKEAEERSANQKISTKSVVLSESVGKRKEAREDAREPIEPEKEEEEIGLQDIEFSPHTQDVQKGKTDTAKKPMKERERPNPPASFSPPSVSGWRHHLRSSTHEKSKGSVQRQMPMMVTAGVLNPRYRGHFSPETAETLILAVGLLVVDVIAEVVGPVLVWVLIWWQRSGSPSGYLYPSFQSLTEEQWASFTVQVFVSVFVMVLFVCGCICVCDRILPVRPAHLIFRMLEDDFVFWTMVVGSFSLSLLQQCMQCPVPPANVFCSVASCPSPLITFPYFVFLTLLAAHVI</sequence>
<keyword evidence="2" id="KW-0472">Membrane</keyword>
<protein>
    <submittedName>
        <fullName evidence="3">Uncharacterized protein</fullName>
    </submittedName>
</protein>
<feature type="region of interest" description="Disordered" evidence="1">
    <location>
        <begin position="298"/>
        <end position="330"/>
    </location>
</feature>
<evidence type="ECO:0000256" key="2">
    <source>
        <dbReference type="SAM" id="Phobius"/>
    </source>
</evidence>
<feature type="transmembrane region" description="Helical" evidence="2">
    <location>
        <begin position="628"/>
        <end position="653"/>
    </location>
</feature>
<name>A0A0G4GVG8_9ALVE</name>
<feature type="transmembrane region" description="Helical" evidence="2">
    <location>
        <begin position="579"/>
        <end position="608"/>
    </location>
</feature>